<dbReference type="AlphaFoldDB" id="A0A2S6HD00"/>
<reference evidence="1 2" key="1">
    <citation type="submission" date="2018-02" db="EMBL/GenBank/DDBJ databases">
        <title>Subsurface microbial communities from deep shales in Ohio and West Virginia, USA.</title>
        <authorList>
            <person name="Wrighton K."/>
        </authorList>
    </citation>
    <scope>NUCLEOTIDE SEQUENCE [LARGE SCALE GENOMIC DNA]</scope>
    <source>
        <strain evidence="1 2">OWC-DMM</strain>
    </source>
</reference>
<gene>
    <name evidence="1" type="ORF">B0F87_106205</name>
</gene>
<dbReference type="EMBL" id="PTIZ01000006">
    <property type="protein sequence ID" value="PPK75357.1"/>
    <property type="molecule type" value="Genomic_DNA"/>
</dbReference>
<organism evidence="1 2">
    <name type="scientific">Methylobacter tundripaludum</name>
    <dbReference type="NCBI Taxonomy" id="173365"/>
    <lineage>
        <taxon>Bacteria</taxon>
        <taxon>Pseudomonadati</taxon>
        <taxon>Pseudomonadota</taxon>
        <taxon>Gammaproteobacteria</taxon>
        <taxon>Methylococcales</taxon>
        <taxon>Methylococcaceae</taxon>
        <taxon>Methylobacter</taxon>
    </lineage>
</organism>
<comment type="caution">
    <text evidence="1">The sequence shown here is derived from an EMBL/GenBank/DDBJ whole genome shotgun (WGS) entry which is preliminary data.</text>
</comment>
<dbReference type="Proteomes" id="UP000240010">
    <property type="component" value="Unassembled WGS sequence"/>
</dbReference>
<name>A0A2S6HD00_9GAMM</name>
<accession>A0A2S6HD00</accession>
<evidence type="ECO:0000313" key="2">
    <source>
        <dbReference type="Proteomes" id="UP000240010"/>
    </source>
</evidence>
<evidence type="ECO:0000313" key="1">
    <source>
        <dbReference type="EMBL" id="PPK75357.1"/>
    </source>
</evidence>
<proteinExistence type="predicted"/>
<sequence>MSIRDAQIQAIMGESGAMRRGHSAILDNAYFHSAKN</sequence>
<protein>
    <submittedName>
        <fullName evidence="1">Uncharacterized protein</fullName>
    </submittedName>
</protein>